<comment type="caution">
    <text evidence="2">The sequence shown here is derived from an EMBL/GenBank/DDBJ whole genome shotgun (WGS) entry which is preliminary data.</text>
</comment>
<accession>A0AAV4X491</accession>
<name>A0AAV4X491_9ARAC</name>
<evidence type="ECO:0000256" key="1">
    <source>
        <dbReference type="SAM" id="MobiDB-lite"/>
    </source>
</evidence>
<gene>
    <name evidence="2" type="ORF">CDAR_543111</name>
</gene>
<evidence type="ECO:0000313" key="2">
    <source>
        <dbReference type="EMBL" id="GIY90066.1"/>
    </source>
</evidence>
<organism evidence="2 3">
    <name type="scientific">Caerostris darwini</name>
    <dbReference type="NCBI Taxonomy" id="1538125"/>
    <lineage>
        <taxon>Eukaryota</taxon>
        <taxon>Metazoa</taxon>
        <taxon>Ecdysozoa</taxon>
        <taxon>Arthropoda</taxon>
        <taxon>Chelicerata</taxon>
        <taxon>Arachnida</taxon>
        <taxon>Araneae</taxon>
        <taxon>Araneomorphae</taxon>
        <taxon>Entelegynae</taxon>
        <taxon>Araneoidea</taxon>
        <taxon>Araneidae</taxon>
        <taxon>Caerostris</taxon>
    </lineage>
</organism>
<evidence type="ECO:0000313" key="3">
    <source>
        <dbReference type="Proteomes" id="UP001054837"/>
    </source>
</evidence>
<sequence>MCSQEEKNRPRFSRQSSASNDNILGPMPRHNRSHEPPLTTLVTRRHRGMMKARLSSSAHAFRGPSPVFRTFCRPVAGFLGTESFSKLEI</sequence>
<dbReference type="AlphaFoldDB" id="A0AAV4X491"/>
<proteinExistence type="predicted"/>
<dbReference type="Proteomes" id="UP001054837">
    <property type="component" value="Unassembled WGS sequence"/>
</dbReference>
<dbReference type="EMBL" id="BPLQ01015707">
    <property type="protein sequence ID" value="GIY90066.1"/>
    <property type="molecule type" value="Genomic_DNA"/>
</dbReference>
<feature type="compositionally biased region" description="Polar residues" evidence="1">
    <location>
        <begin position="13"/>
        <end position="22"/>
    </location>
</feature>
<protein>
    <submittedName>
        <fullName evidence="2">Uncharacterized protein</fullName>
    </submittedName>
</protein>
<reference evidence="2 3" key="1">
    <citation type="submission" date="2021-06" db="EMBL/GenBank/DDBJ databases">
        <title>Caerostris darwini draft genome.</title>
        <authorList>
            <person name="Kono N."/>
            <person name="Arakawa K."/>
        </authorList>
    </citation>
    <scope>NUCLEOTIDE SEQUENCE [LARGE SCALE GENOMIC DNA]</scope>
</reference>
<keyword evidence="3" id="KW-1185">Reference proteome</keyword>
<feature type="region of interest" description="Disordered" evidence="1">
    <location>
        <begin position="1"/>
        <end position="38"/>
    </location>
</feature>